<dbReference type="InterPro" id="IPR050201">
    <property type="entry name" value="Bacterial_glucokinase"/>
</dbReference>
<dbReference type="CDD" id="cd24008">
    <property type="entry name" value="ASKHA_NBD_GLK"/>
    <property type="match status" value="1"/>
</dbReference>
<dbReference type="PANTHER" id="PTHR47690:SF1">
    <property type="entry name" value="GLUCOKINASE"/>
    <property type="match status" value="1"/>
</dbReference>
<keyword evidence="5" id="KW-0324">Glycolysis</keyword>
<keyword evidence="4 5" id="KW-0067">ATP-binding</keyword>
<proteinExistence type="inferred from homology"/>
<dbReference type="Gene3D" id="3.30.420.40">
    <property type="match status" value="1"/>
</dbReference>
<evidence type="ECO:0000256" key="1">
    <source>
        <dbReference type="ARBA" id="ARBA00022679"/>
    </source>
</evidence>
<dbReference type="SUPFAM" id="SSF53067">
    <property type="entry name" value="Actin-like ATPase domain"/>
    <property type="match status" value="1"/>
</dbReference>
<name>A0ABQ5XR58_9GAMM</name>
<keyword evidence="1 5" id="KW-0808">Transferase</keyword>
<evidence type="ECO:0000313" key="8">
    <source>
        <dbReference type="Proteomes" id="UP001156670"/>
    </source>
</evidence>
<dbReference type="InterPro" id="IPR043129">
    <property type="entry name" value="ATPase_NBD"/>
</dbReference>
<dbReference type="Pfam" id="PF02685">
    <property type="entry name" value="Glucokinase"/>
    <property type="match status" value="1"/>
</dbReference>
<dbReference type="PANTHER" id="PTHR47690">
    <property type="entry name" value="GLUCOKINASE"/>
    <property type="match status" value="1"/>
</dbReference>
<keyword evidence="3 5" id="KW-0418">Kinase</keyword>
<dbReference type="InterPro" id="IPR003836">
    <property type="entry name" value="Glucokinase"/>
</dbReference>
<comment type="catalytic activity">
    <reaction evidence="5">
        <text>D-glucose + ATP = D-glucose 6-phosphate + ADP + H(+)</text>
        <dbReference type="Rhea" id="RHEA:17825"/>
        <dbReference type="ChEBI" id="CHEBI:4167"/>
        <dbReference type="ChEBI" id="CHEBI:15378"/>
        <dbReference type="ChEBI" id="CHEBI:30616"/>
        <dbReference type="ChEBI" id="CHEBI:61548"/>
        <dbReference type="ChEBI" id="CHEBI:456216"/>
        <dbReference type="EC" id="2.7.1.2"/>
    </reaction>
</comment>
<evidence type="ECO:0000256" key="5">
    <source>
        <dbReference type="HAMAP-Rule" id="MF_00524"/>
    </source>
</evidence>
<evidence type="ECO:0000256" key="4">
    <source>
        <dbReference type="ARBA" id="ARBA00022840"/>
    </source>
</evidence>
<sequence>MLDEYGNNGQSCKARYLGFPMDRSIASPTLLADLGGTNVRFALADAASADPLLLDSVRRYRVKDFDTLADTIRQYFADTGHIATQAIIAAAGRIANGETVQITNNPWAVSAHGLQAELGFERVRLVNDFAAQGMSIPLLHRDQLQAVGNVLPPEHDHKSTQTFVVMGPGTGLGVAGLLYRHGHWIVLETEGGHSGFAAHTAEDVEILHRLNARFGRVSNERMICGNGLVNLYLALADIAGQPAQEYTPEDITARATDSSDALCVRTVETLAGIFGSVAGDLVLSLGGWDGVYLTGGVLKILMPWLQHGGFRERFEAKGRFRDTMERVPTIAITHPEPGLLGAAALAVLESGRSLRQHSD</sequence>
<dbReference type="NCBIfam" id="NF009073">
    <property type="entry name" value="PRK12408.1"/>
    <property type="match status" value="1"/>
</dbReference>
<reference evidence="8" key="1">
    <citation type="journal article" date="2019" name="Int. J. Syst. Evol. Microbiol.">
        <title>The Global Catalogue of Microorganisms (GCM) 10K type strain sequencing project: providing services to taxonomists for standard genome sequencing and annotation.</title>
        <authorList>
            <consortium name="The Broad Institute Genomics Platform"/>
            <consortium name="The Broad Institute Genome Sequencing Center for Infectious Disease"/>
            <person name="Wu L."/>
            <person name="Ma J."/>
        </authorList>
    </citation>
    <scope>NUCLEOTIDE SEQUENCE [LARGE SCALE GENOMIC DNA]</scope>
    <source>
        <strain evidence="8">NBRC 111980</strain>
    </source>
</reference>
<gene>
    <name evidence="7" type="primary">glk_2</name>
    <name evidence="5" type="synonym">glk</name>
    <name evidence="7" type="ORF">GCM10007901_18200</name>
</gene>
<accession>A0ABQ5XR58</accession>
<dbReference type="NCBIfam" id="TIGR00749">
    <property type="entry name" value="glk"/>
    <property type="match status" value="1"/>
</dbReference>
<dbReference type="EC" id="2.7.1.2" evidence="5"/>
<comment type="subcellular location">
    <subcellularLocation>
        <location evidence="5">Cytoplasm</location>
    </subcellularLocation>
</comment>
<comment type="caution">
    <text evidence="5">Lacks conserved residue(s) required for the propagation of feature annotation.</text>
</comment>
<evidence type="ECO:0000256" key="3">
    <source>
        <dbReference type="ARBA" id="ARBA00022777"/>
    </source>
</evidence>
<dbReference type="HAMAP" id="MF_00524">
    <property type="entry name" value="Glucokinase"/>
    <property type="match status" value="1"/>
</dbReference>
<dbReference type="EMBL" id="BSOB01000016">
    <property type="protein sequence ID" value="GLQ92869.1"/>
    <property type="molecule type" value="Genomic_DNA"/>
</dbReference>
<evidence type="ECO:0000313" key="7">
    <source>
        <dbReference type="EMBL" id="GLQ92869.1"/>
    </source>
</evidence>
<keyword evidence="8" id="KW-1185">Reference proteome</keyword>
<organism evidence="7 8">
    <name type="scientific">Dyella acidisoli</name>
    <dbReference type="NCBI Taxonomy" id="1867834"/>
    <lineage>
        <taxon>Bacteria</taxon>
        <taxon>Pseudomonadati</taxon>
        <taxon>Pseudomonadota</taxon>
        <taxon>Gammaproteobacteria</taxon>
        <taxon>Lysobacterales</taxon>
        <taxon>Rhodanobacteraceae</taxon>
        <taxon>Dyella</taxon>
    </lineage>
</organism>
<dbReference type="Gene3D" id="3.40.367.20">
    <property type="match status" value="1"/>
</dbReference>
<evidence type="ECO:0000256" key="6">
    <source>
        <dbReference type="RuleBase" id="RU004046"/>
    </source>
</evidence>
<comment type="caution">
    <text evidence="7">The sequence shown here is derived from an EMBL/GenBank/DDBJ whole genome shotgun (WGS) entry which is preliminary data.</text>
</comment>
<keyword evidence="2 5" id="KW-0547">Nucleotide-binding</keyword>
<comment type="similarity">
    <text evidence="5 6">Belongs to the bacterial glucokinase family.</text>
</comment>
<keyword evidence="5" id="KW-0963">Cytoplasm</keyword>
<dbReference type="Proteomes" id="UP001156670">
    <property type="component" value="Unassembled WGS sequence"/>
</dbReference>
<protein>
    <recommendedName>
        <fullName evidence="5">Glucokinase</fullName>
        <ecNumber evidence="5">2.7.1.2</ecNumber>
    </recommendedName>
    <alternativeName>
        <fullName evidence="5">Glucose kinase</fullName>
    </alternativeName>
</protein>
<evidence type="ECO:0000256" key="2">
    <source>
        <dbReference type="ARBA" id="ARBA00022741"/>
    </source>
</evidence>